<keyword evidence="3" id="KW-1185">Reference proteome</keyword>
<proteinExistence type="predicted"/>
<evidence type="ECO:0000313" key="2">
    <source>
        <dbReference type="EMBL" id="ETZ07434.1"/>
    </source>
</evidence>
<evidence type="ECO:0000313" key="3">
    <source>
        <dbReference type="Proteomes" id="UP000019112"/>
    </source>
</evidence>
<comment type="caution">
    <text evidence="2">The sequence shown here is derived from an EMBL/GenBank/DDBJ whole genome shotgun (WGS) entry which is preliminary data.</text>
</comment>
<protein>
    <recommendedName>
        <fullName evidence="1">Tc1-like transposase DDE domain-containing protein</fullName>
    </recommendedName>
</protein>
<dbReference type="InterPro" id="IPR038717">
    <property type="entry name" value="Tc1-like_DDE_dom"/>
</dbReference>
<organism evidence="2 3">
    <name type="scientific">Holospora obtusa F1</name>
    <dbReference type="NCBI Taxonomy" id="1399147"/>
    <lineage>
        <taxon>Bacteria</taxon>
        <taxon>Pseudomonadati</taxon>
        <taxon>Pseudomonadota</taxon>
        <taxon>Alphaproteobacteria</taxon>
        <taxon>Holosporales</taxon>
        <taxon>Holosporaceae</taxon>
        <taxon>Holospora</taxon>
    </lineage>
</organism>
<dbReference type="Pfam" id="PF13358">
    <property type="entry name" value="DDE_3"/>
    <property type="match status" value="1"/>
</dbReference>
<reference evidence="2 3" key="1">
    <citation type="journal article" date="2014" name="FEMS Microbiol. Lett.">
        <title>Draft genome sequences of three Holospora species (Holospora obtusa, Holospora undulata, and Holospora elegans), endonuclear symbiotic bacteria of the ciliate Paramecium caudatum.</title>
        <authorList>
            <person name="Dohra H."/>
            <person name="Tanaka K."/>
            <person name="Suzuki T."/>
            <person name="Fujishima M."/>
            <person name="Suzuki H."/>
        </authorList>
    </citation>
    <scope>NUCLEOTIDE SEQUENCE [LARGE SCALE GENOMIC DNA]</scope>
    <source>
        <strain evidence="2 3">F1</strain>
    </source>
</reference>
<dbReference type="GO" id="GO:0003676">
    <property type="term" value="F:nucleic acid binding"/>
    <property type="evidence" value="ECO:0007669"/>
    <property type="project" value="InterPro"/>
</dbReference>
<name>W6TEW5_HOLOB</name>
<gene>
    <name evidence="2" type="ORF">P618_200382</name>
</gene>
<evidence type="ECO:0000259" key="1">
    <source>
        <dbReference type="Pfam" id="PF13358"/>
    </source>
</evidence>
<dbReference type="eggNOG" id="COG3335">
    <property type="taxonomic scope" value="Bacteria"/>
</dbReference>
<dbReference type="Proteomes" id="UP000019112">
    <property type="component" value="Unassembled WGS sequence"/>
</dbReference>
<dbReference type="EMBL" id="AWTR02000045">
    <property type="protein sequence ID" value="ETZ07434.1"/>
    <property type="molecule type" value="Genomic_DNA"/>
</dbReference>
<sequence>MVFNDFFNTQLFEAWVAQFLIKELKPGQIVMMDNASFHKSQKTRKLFESARCSFFYHIIHLI</sequence>
<dbReference type="InterPro" id="IPR036397">
    <property type="entry name" value="RNaseH_sf"/>
</dbReference>
<feature type="domain" description="Tc1-like transposase DDE" evidence="1">
    <location>
        <begin position="1"/>
        <end position="56"/>
    </location>
</feature>
<dbReference type="AlphaFoldDB" id="W6TEW5"/>
<dbReference type="Gene3D" id="3.30.420.10">
    <property type="entry name" value="Ribonuclease H-like superfamily/Ribonuclease H"/>
    <property type="match status" value="1"/>
</dbReference>
<accession>W6TEW5</accession>